<evidence type="ECO:0000256" key="1">
    <source>
        <dbReference type="ARBA" id="ARBA00005028"/>
    </source>
</evidence>
<dbReference type="EC" id="5.1.3.3" evidence="5"/>
<dbReference type="EMBL" id="BMUE01000002">
    <property type="protein sequence ID" value="GGW38823.1"/>
    <property type="molecule type" value="Genomic_DNA"/>
</dbReference>
<dbReference type="InterPro" id="IPR014718">
    <property type="entry name" value="GH-type_carb-bd"/>
</dbReference>
<keyword evidence="4 5" id="KW-0119">Carbohydrate metabolism</keyword>
<sequence>MELNRRTVIAGAAAAGIAATTLGGTAQAAPGHKPVREPFGRLADGTKVYRWSLENGGTRMKVLSYGGVVQRLEVPDRHGRYANVSLGFGDIGDYVAGSPYFGALIGRYGNRIGKGRFTLDGTSYQLSVNDGENSLHGGAQGFDKRVWDVEPFTRGADVGLHLHRTSLDGEMGYPGTLRTRVTYTLTRRGEWRIDYEATTDRATVVNLTSHVYWNLAGEGSGTIEDHELTIAAARYTPTDAGLIPTGELAGVAGTPFDFRRAKPVGRDLRAGHEQQVPAKGYDHNWVLDKGVTARPEHVATLRDPRSGRTLRIATDQPGLQFYSGNFLDGTLTGTGGRTYRQGDALCLETQHFPDSPNQAGFPSTVLRPGQTYRSTTLHTFGA</sequence>
<comment type="similarity">
    <text evidence="2 5">Belongs to the aldose epimerase family.</text>
</comment>
<feature type="binding site" evidence="8">
    <location>
        <begin position="110"/>
        <end position="111"/>
    </location>
    <ligand>
        <name>beta-D-galactose</name>
        <dbReference type="ChEBI" id="CHEBI:27667"/>
    </ligand>
</feature>
<protein>
    <recommendedName>
        <fullName evidence="5">Aldose 1-epimerase</fullName>
        <ecNumber evidence="5">5.1.3.3</ecNumber>
    </recommendedName>
</protein>
<dbReference type="RefSeq" id="WP_190013837.1">
    <property type="nucleotide sequence ID" value="NZ_BMUE01000002.1"/>
</dbReference>
<accession>A0A918IYU1</accession>
<dbReference type="PROSITE" id="PS51318">
    <property type="entry name" value="TAT"/>
    <property type="match status" value="1"/>
</dbReference>
<dbReference type="GO" id="GO:0005737">
    <property type="term" value="C:cytoplasm"/>
    <property type="evidence" value="ECO:0007669"/>
    <property type="project" value="TreeGrafter"/>
</dbReference>
<reference evidence="10" key="1">
    <citation type="journal article" date="2014" name="Int. J. Syst. Evol. Microbiol.">
        <title>Complete genome sequence of Corynebacterium casei LMG S-19264T (=DSM 44701T), isolated from a smear-ripened cheese.</title>
        <authorList>
            <consortium name="US DOE Joint Genome Institute (JGI-PGF)"/>
            <person name="Walter F."/>
            <person name="Albersmeier A."/>
            <person name="Kalinowski J."/>
            <person name="Ruckert C."/>
        </authorList>
    </citation>
    <scope>NUCLEOTIDE SEQUENCE</scope>
    <source>
        <strain evidence="10">JCM 4490</strain>
    </source>
</reference>
<dbReference type="InterPro" id="IPR006311">
    <property type="entry name" value="TAT_signal"/>
</dbReference>
<dbReference type="GO" id="GO:0033499">
    <property type="term" value="P:galactose catabolic process via UDP-galactose, Leloir pathway"/>
    <property type="evidence" value="ECO:0007669"/>
    <property type="project" value="TreeGrafter"/>
</dbReference>
<proteinExistence type="inferred from homology"/>
<dbReference type="GO" id="GO:0006006">
    <property type="term" value="P:glucose metabolic process"/>
    <property type="evidence" value="ECO:0007669"/>
    <property type="project" value="TreeGrafter"/>
</dbReference>
<dbReference type="InterPro" id="IPR011013">
    <property type="entry name" value="Gal_mutarotase_sf_dom"/>
</dbReference>
<evidence type="ECO:0000256" key="8">
    <source>
        <dbReference type="PIRSR" id="PIRSR005096-3"/>
    </source>
</evidence>
<evidence type="ECO:0000256" key="9">
    <source>
        <dbReference type="SAM" id="SignalP"/>
    </source>
</evidence>
<feature type="binding site" evidence="8">
    <location>
        <begin position="210"/>
        <end position="212"/>
    </location>
    <ligand>
        <name>beta-D-galactose</name>
        <dbReference type="ChEBI" id="CHEBI:27667"/>
    </ligand>
</feature>
<feature type="binding site" evidence="7">
    <location>
        <position position="282"/>
    </location>
    <ligand>
        <name>beta-D-galactose</name>
        <dbReference type="ChEBI" id="CHEBI:27667"/>
    </ligand>
</feature>
<comment type="caution">
    <text evidence="10">The sequence shown here is derived from an EMBL/GenBank/DDBJ whole genome shotgun (WGS) entry which is preliminary data.</text>
</comment>
<dbReference type="PANTHER" id="PTHR10091">
    <property type="entry name" value="ALDOSE-1-EPIMERASE"/>
    <property type="match status" value="1"/>
</dbReference>
<dbReference type="InterPro" id="IPR008183">
    <property type="entry name" value="Aldose_1/G6P_1-epimerase"/>
</dbReference>
<dbReference type="AlphaFoldDB" id="A0A918IYU1"/>
<dbReference type="GO" id="GO:0004034">
    <property type="term" value="F:aldose 1-epimerase activity"/>
    <property type="evidence" value="ECO:0007669"/>
    <property type="project" value="UniProtKB-EC"/>
</dbReference>
<feature type="active site" description="Proton acceptor" evidence="6">
    <location>
        <position position="348"/>
    </location>
</feature>
<reference evidence="10" key="2">
    <citation type="submission" date="2020-09" db="EMBL/GenBank/DDBJ databases">
        <authorList>
            <person name="Sun Q."/>
            <person name="Ohkuma M."/>
        </authorList>
    </citation>
    <scope>NUCLEOTIDE SEQUENCE</scope>
    <source>
        <strain evidence="10">JCM 4490</strain>
    </source>
</reference>
<organism evidence="10 11">
    <name type="scientific">Streptomyces lucensis JCM 4490</name>
    <dbReference type="NCBI Taxonomy" id="1306176"/>
    <lineage>
        <taxon>Bacteria</taxon>
        <taxon>Bacillati</taxon>
        <taxon>Actinomycetota</taxon>
        <taxon>Actinomycetes</taxon>
        <taxon>Kitasatosporales</taxon>
        <taxon>Streptomycetaceae</taxon>
        <taxon>Streptomyces</taxon>
    </lineage>
</organism>
<evidence type="ECO:0000256" key="5">
    <source>
        <dbReference type="PIRNR" id="PIRNR005096"/>
    </source>
</evidence>
<keyword evidence="11" id="KW-1185">Reference proteome</keyword>
<feature type="chain" id="PRO_5037380792" description="Aldose 1-epimerase" evidence="9">
    <location>
        <begin position="29"/>
        <end position="382"/>
    </location>
</feature>
<dbReference type="SUPFAM" id="SSF74650">
    <property type="entry name" value="Galactose mutarotase-like"/>
    <property type="match status" value="1"/>
</dbReference>
<comment type="pathway">
    <text evidence="1 5">Carbohydrate metabolism; hexose metabolism.</text>
</comment>
<evidence type="ECO:0000313" key="11">
    <source>
        <dbReference type="Proteomes" id="UP000620224"/>
    </source>
</evidence>
<dbReference type="Pfam" id="PF01263">
    <property type="entry name" value="Aldose_epim"/>
    <property type="match status" value="1"/>
</dbReference>
<evidence type="ECO:0000256" key="6">
    <source>
        <dbReference type="PIRSR" id="PIRSR005096-1"/>
    </source>
</evidence>
<name>A0A918IYU1_9ACTN</name>
<feature type="signal peptide" evidence="9">
    <location>
        <begin position="1"/>
        <end position="28"/>
    </location>
</feature>
<dbReference type="CDD" id="cd09019">
    <property type="entry name" value="galactose_mutarotase_like"/>
    <property type="match status" value="1"/>
</dbReference>
<dbReference type="InterPro" id="IPR015443">
    <property type="entry name" value="Aldose_1-epimerase"/>
</dbReference>
<evidence type="ECO:0000256" key="3">
    <source>
        <dbReference type="ARBA" id="ARBA00023235"/>
    </source>
</evidence>
<dbReference type="Gene3D" id="2.70.98.10">
    <property type="match status" value="1"/>
</dbReference>
<dbReference type="PANTHER" id="PTHR10091:SF0">
    <property type="entry name" value="GALACTOSE MUTAROTASE"/>
    <property type="match status" value="1"/>
</dbReference>
<keyword evidence="3 5" id="KW-0413">Isomerase</keyword>
<dbReference type="NCBIfam" id="NF008277">
    <property type="entry name" value="PRK11055.1"/>
    <property type="match status" value="1"/>
</dbReference>
<evidence type="ECO:0000256" key="4">
    <source>
        <dbReference type="ARBA" id="ARBA00023277"/>
    </source>
</evidence>
<evidence type="ECO:0000256" key="2">
    <source>
        <dbReference type="ARBA" id="ARBA00006206"/>
    </source>
</evidence>
<dbReference type="PIRSF" id="PIRSF005096">
    <property type="entry name" value="GALM"/>
    <property type="match status" value="1"/>
</dbReference>
<keyword evidence="9" id="KW-0732">Signal</keyword>
<feature type="active site" description="Proton donor" evidence="6">
    <location>
        <position position="210"/>
    </location>
</feature>
<gene>
    <name evidence="10" type="ORF">GCM10010503_13810</name>
</gene>
<evidence type="ECO:0000256" key="7">
    <source>
        <dbReference type="PIRSR" id="PIRSR005096-2"/>
    </source>
</evidence>
<dbReference type="FunFam" id="2.70.98.10:FF:000029">
    <property type="entry name" value="Aldose 1-epimerase"/>
    <property type="match status" value="1"/>
</dbReference>
<dbReference type="InterPro" id="IPR047215">
    <property type="entry name" value="Galactose_mutarotase-like"/>
</dbReference>
<dbReference type="GO" id="GO:0030246">
    <property type="term" value="F:carbohydrate binding"/>
    <property type="evidence" value="ECO:0007669"/>
    <property type="project" value="InterPro"/>
</dbReference>
<dbReference type="Proteomes" id="UP000620224">
    <property type="component" value="Unassembled WGS sequence"/>
</dbReference>
<comment type="catalytic activity">
    <reaction evidence="5">
        <text>alpha-D-glucose = beta-D-glucose</text>
        <dbReference type="Rhea" id="RHEA:10264"/>
        <dbReference type="ChEBI" id="CHEBI:15903"/>
        <dbReference type="ChEBI" id="CHEBI:17925"/>
        <dbReference type="EC" id="5.1.3.3"/>
    </reaction>
</comment>
<evidence type="ECO:0000313" key="10">
    <source>
        <dbReference type="EMBL" id="GGW38823.1"/>
    </source>
</evidence>